<dbReference type="GO" id="GO:0015129">
    <property type="term" value="F:lactate transmembrane transporter activity"/>
    <property type="evidence" value="ECO:0007669"/>
    <property type="project" value="UniProtKB-UniRule"/>
</dbReference>
<feature type="transmembrane region" description="Helical" evidence="8">
    <location>
        <begin position="248"/>
        <end position="269"/>
    </location>
</feature>
<feature type="transmembrane region" description="Helical" evidence="8">
    <location>
        <begin position="456"/>
        <end position="479"/>
    </location>
</feature>
<feature type="transmembrane region" description="Helical" evidence="8">
    <location>
        <begin position="330"/>
        <end position="348"/>
    </location>
</feature>
<dbReference type="Pfam" id="PF02652">
    <property type="entry name" value="Lactate_perm"/>
    <property type="match status" value="1"/>
</dbReference>
<feature type="transmembrane region" description="Helical" evidence="8">
    <location>
        <begin position="500"/>
        <end position="527"/>
    </location>
</feature>
<keyword evidence="5 8" id="KW-0812">Transmembrane</keyword>
<proteinExistence type="inferred from homology"/>
<evidence type="ECO:0000256" key="8">
    <source>
        <dbReference type="RuleBase" id="RU365092"/>
    </source>
</evidence>
<feature type="transmembrane region" description="Helical" evidence="8">
    <location>
        <begin position="141"/>
        <end position="163"/>
    </location>
</feature>
<feature type="transmembrane region" description="Helical" evidence="8">
    <location>
        <begin position="214"/>
        <end position="236"/>
    </location>
</feature>
<keyword evidence="7 8" id="KW-0472">Membrane</keyword>
<comment type="subcellular location">
    <subcellularLocation>
        <location evidence="1 8">Cell membrane</location>
        <topology evidence="1 8">Multi-pass membrane protein</topology>
    </subcellularLocation>
</comment>
<keyword evidence="4 8" id="KW-1003">Cell membrane</keyword>
<evidence type="ECO:0000256" key="1">
    <source>
        <dbReference type="ARBA" id="ARBA00004651"/>
    </source>
</evidence>
<accession>A0A517MT32</accession>
<keyword evidence="6 8" id="KW-1133">Transmembrane helix</keyword>
<feature type="transmembrane region" description="Helical" evidence="8">
    <location>
        <begin position="42"/>
        <end position="59"/>
    </location>
</feature>
<evidence type="ECO:0000313" key="10">
    <source>
        <dbReference type="Proteomes" id="UP000319852"/>
    </source>
</evidence>
<evidence type="ECO:0000313" key="9">
    <source>
        <dbReference type="EMBL" id="QDS98039.1"/>
    </source>
</evidence>
<dbReference type="AlphaFoldDB" id="A0A517MT32"/>
<evidence type="ECO:0000256" key="6">
    <source>
        <dbReference type="ARBA" id="ARBA00022989"/>
    </source>
</evidence>
<name>A0A517MT32_9BACT</name>
<evidence type="ECO:0000256" key="5">
    <source>
        <dbReference type="ARBA" id="ARBA00022692"/>
    </source>
</evidence>
<comment type="function">
    <text evidence="8">Uptake of L-lactate across the membrane. Can also transport D-lactate and glycolate.</text>
</comment>
<keyword evidence="10" id="KW-1185">Reference proteome</keyword>
<dbReference type="InterPro" id="IPR003804">
    <property type="entry name" value="Lactate_perm"/>
</dbReference>
<dbReference type="PANTHER" id="PTHR30003:SF0">
    <property type="entry name" value="GLYCOLATE PERMEASE GLCA-RELATED"/>
    <property type="match status" value="1"/>
</dbReference>
<dbReference type="NCBIfam" id="TIGR00795">
    <property type="entry name" value="lctP"/>
    <property type="match status" value="1"/>
</dbReference>
<dbReference type="GO" id="GO:0015295">
    <property type="term" value="F:solute:proton symporter activity"/>
    <property type="evidence" value="ECO:0007669"/>
    <property type="project" value="TreeGrafter"/>
</dbReference>
<organism evidence="9 10">
    <name type="scientific">Adhaeretor mobilis</name>
    <dbReference type="NCBI Taxonomy" id="1930276"/>
    <lineage>
        <taxon>Bacteria</taxon>
        <taxon>Pseudomonadati</taxon>
        <taxon>Planctomycetota</taxon>
        <taxon>Planctomycetia</taxon>
        <taxon>Pirellulales</taxon>
        <taxon>Lacipirellulaceae</taxon>
        <taxon>Adhaeretor</taxon>
    </lineage>
</organism>
<feature type="transmembrane region" description="Helical" evidence="8">
    <location>
        <begin position="382"/>
        <end position="404"/>
    </location>
</feature>
<feature type="transmembrane region" description="Helical" evidence="8">
    <location>
        <begin position="15"/>
        <end position="35"/>
    </location>
</feature>
<comment type="similarity">
    <text evidence="2 8">Belongs to the lactate permease family.</text>
</comment>
<dbReference type="GO" id="GO:0005886">
    <property type="term" value="C:plasma membrane"/>
    <property type="evidence" value="ECO:0007669"/>
    <property type="project" value="UniProtKB-SubCell"/>
</dbReference>
<feature type="transmembrane region" description="Helical" evidence="8">
    <location>
        <begin position="276"/>
        <end position="294"/>
    </location>
</feature>
<dbReference type="EMBL" id="CP036263">
    <property type="protein sequence ID" value="QDS98039.1"/>
    <property type="molecule type" value="Genomic_DNA"/>
</dbReference>
<dbReference type="Proteomes" id="UP000319852">
    <property type="component" value="Chromosome"/>
</dbReference>
<gene>
    <name evidence="9" type="primary">lutP</name>
    <name evidence="9" type="ORF">HG15A2_13090</name>
</gene>
<dbReference type="KEGG" id="amob:HG15A2_13090"/>
<protein>
    <recommendedName>
        <fullName evidence="8">L-lactate permease</fullName>
    </recommendedName>
</protein>
<keyword evidence="3 8" id="KW-0813">Transport</keyword>
<feature type="transmembrane region" description="Helical" evidence="8">
    <location>
        <begin position="416"/>
        <end position="436"/>
    </location>
</feature>
<evidence type="ECO:0000256" key="4">
    <source>
        <dbReference type="ARBA" id="ARBA00022475"/>
    </source>
</evidence>
<sequence length="590" mass="62574">MFSPQGPHEHVGMSLSTQAFLAFLPILLGGVLLIGFRVAAKWAMPIVYAVTGCIGLWAWQMDFTQVAAASIKGLLVSANLLWIIFGAILLLNTLEQSGGVSVIRRSFRGISDDRRVQVVIIAWMFGSFIEGAAGFGTPAAIAAPLLVALGFPAACAVMIGMMIQSTAVTFGAAGTPILVGVQDGMGGTAFGESLAAHGFTTSEFLHQVSKRVSVVHAIAGTFMPTLMCMMMTRFFGPQRSWRAGLETLPFTLVSGLAFTIPYMVTAFLLGPEFPSLVGALVGLPIVTIIARRKWLLPAKAWDFQAKQEWPADWNASKEPAKTDLSEGRNMSFSLAWIPYLLVAILLLLTRTKALGLGNLLQSVSLSWSNVLGTEISAVSKPLYLPGTVMMIVAAMTFFLHRMSVGQLKRAIGDSSRILLGAGFVLVFTVPMVQILINSNVNQAGYSSMPVAMAQWVSQHVGGVWPAFAGVVGALGAFIAGSNTISNLTFSKFQFSVAEQLNISGMMTVALQAVGAAAGNMIAIHNVVAASATVGLLGQEGSTLRKTLLPTIYYLVVTAVCGLLAVYVFRISDFTQGLDLLTAKPLAESPG</sequence>
<feature type="transmembrane region" description="Helical" evidence="8">
    <location>
        <begin position="115"/>
        <end position="135"/>
    </location>
</feature>
<dbReference type="PANTHER" id="PTHR30003">
    <property type="entry name" value="L-LACTATE PERMEASE"/>
    <property type="match status" value="1"/>
</dbReference>
<reference evidence="9 10" key="1">
    <citation type="submission" date="2019-02" db="EMBL/GenBank/DDBJ databases">
        <title>Deep-cultivation of Planctomycetes and their phenomic and genomic characterization uncovers novel biology.</title>
        <authorList>
            <person name="Wiegand S."/>
            <person name="Jogler M."/>
            <person name="Boedeker C."/>
            <person name="Pinto D."/>
            <person name="Vollmers J."/>
            <person name="Rivas-Marin E."/>
            <person name="Kohn T."/>
            <person name="Peeters S.H."/>
            <person name="Heuer A."/>
            <person name="Rast P."/>
            <person name="Oberbeckmann S."/>
            <person name="Bunk B."/>
            <person name="Jeske O."/>
            <person name="Meyerdierks A."/>
            <person name="Storesund J.E."/>
            <person name="Kallscheuer N."/>
            <person name="Luecker S."/>
            <person name="Lage O.M."/>
            <person name="Pohl T."/>
            <person name="Merkel B.J."/>
            <person name="Hornburger P."/>
            <person name="Mueller R.-W."/>
            <person name="Bruemmer F."/>
            <person name="Labrenz M."/>
            <person name="Spormann A.M."/>
            <person name="Op den Camp H."/>
            <person name="Overmann J."/>
            <person name="Amann R."/>
            <person name="Jetten M.S.M."/>
            <person name="Mascher T."/>
            <person name="Medema M.H."/>
            <person name="Devos D.P."/>
            <person name="Kaster A.-K."/>
            <person name="Ovreas L."/>
            <person name="Rohde M."/>
            <person name="Galperin M.Y."/>
            <person name="Jogler C."/>
        </authorList>
    </citation>
    <scope>NUCLEOTIDE SEQUENCE [LARGE SCALE GENOMIC DNA]</scope>
    <source>
        <strain evidence="9 10">HG15A2</strain>
    </source>
</reference>
<evidence type="ECO:0000256" key="7">
    <source>
        <dbReference type="ARBA" id="ARBA00023136"/>
    </source>
</evidence>
<evidence type="ECO:0000256" key="3">
    <source>
        <dbReference type="ARBA" id="ARBA00022448"/>
    </source>
</evidence>
<feature type="transmembrane region" description="Helical" evidence="8">
    <location>
        <begin position="547"/>
        <end position="568"/>
    </location>
</feature>
<evidence type="ECO:0000256" key="2">
    <source>
        <dbReference type="ARBA" id="ARBA00010100"/>
    </source>
</evidence>
<feature type="transmembrane region" description="Helical" evidence="8">
    <location>
        <begin position="71"/>
        <end position="94"/>
    </location>
</feature>